<accession>A0A5B0MP52</accession>
<name>A0A5B0MP52_PUCGR</name>
<organism evidence="1 2">
    <name type="scientific">Puccinia graminis f. sp. tritici</name>
    <dbReference type="NCBI Taxonomy" id="56615"/>
    <lineage>
        <taxon>Eukaryota</taxon>
        <taxon>Fungi</taxon>
        <taxon>Dikarya</taxon>
        <taxon>Basidiomycota</taxon>
        <taxon>Pucciniomycotina</taxon>
        <taxon>Pucciniomycetes</taxon>
        <taxon>Pucciniales</taxon>
        <taxon>Pucciniaceae</taxon>
        <taxon>Puccinia</taxon>
    </lineage>
</organism>
<dbReference type="AlphaFoldDB" id="A0A5B0MP52"/>
<proteinExistence type="predicted"/>
<dbReference type="Proteomes" id="UP000325313">
    <property type="component" value="Unassembled WGS sequence"/>
</dbReference>
<sequence>MKQRREKKQADLIGREGIKETRLIDWDVRVQELSRLALPVISRDMSPIATPKHHPLIDHQAIQANRTARVDLARTDPDLSPEPIPKTIGKPGRTVHIDRRTIHRTTETAPMTARLVLIESVKDNHSVLKSSSRANEQFDQNSRWFVTLPLDLSTSKLAWSSFRVTFSFNRLSTSSVNESPSQDRWTNRVKRSSLKRGDDKRKPYLGIQDTSDDLLRISILVDIDIAETIGMAQDGDLGMILNELDQLLTPTRDDEVDELILFE</sequence>
<comment type="caution">
    <text evidence="1">The sequence shown here is derived from an EMBL/GenBank/DDBJ whole genome shotgun (WGS) entry which is preliminary data.</text>
</comment>
<dbReference type="EMBL" id="VDEP01000448">
    <property type="protein sequence ID" value="KAA1078631.1"/>
    <property type="molecule type" value="Genomic_DNA"/>
</dbReference>
<evidence type="ECO:0000313" key="1">
    <source>
        <dbReference type="EMBL" id="KAA1078631.1"/>
    </source>
</evidence>
<reference evidence="1 2" key="1">
    <citation type="submission" date="2019-05" db="EMBL/GenBank/DDBJ databases">
        <title>Emergence of the Ug99 lineage of the wheat stem rust pathogen through somatic hybridization.</title>
        <authorList>
            <person name="Li F."/>
            <person name="Upadhyaya N.M."/>
            <person name="Sperschneider J."/>
            <person name="Matny O."/>
            <person name="Nguyen-Phuc H."/>
            <person name="Mago R."/>
            <person name="Raley C."/>
            <person name="Miller M.E."/>
            <person name="Silverstein K.A.T."/>
            <person name="Henningsen E."/>
            <person name="Hirsch C.D."/>
            <person name="Visser B."/>
            <person name="Pretorius Z.A."/>
            <person name="Steffenson B.J."/>
            <person name="Schwessinger B."/>
            <person name="Dodds P.N."/>
            <person name="Figueroa M."/>
        </authorList>
    </citation>
    <scope>NUCLEOTIDE SEQUENCE [LARGE SCALE GENOMIC DNA]</scope>
    <source>
        <strain evidence="1 2">Ug99</strain>
    </source>
</reference>
<protein>
    <submittedName>
        <fullName evidence="1">Uncharacterized protein</fullName>
    </submittedName>
</protein>
<gene>
    <name evidence="1" type="ORF">PGTUg99_000881</name>
</gene>
<evidence type="ECO:0000313" key="2">
    <source>
        <dbReference type="Proteomes" id="UP000325313"/>
    </source>
</evidence>